<dbReference type="EMBL" id="JADGMS010000004">
    <property type="protein sequence ID" value="KAF9684211.1"/>
    <property type="molecule type" value="Genomic_DNA"/>
</dbReference>
<gene>
    <name evidence="2" type="ORF">SADUNF_Sadunf04G0094300</name>
</gene>
<protein>
    <recommendedName>
        <fullName evidence="1">DUF4283 domain-containing protein</fullName>
    </recommendedName>
</protein>
<evidence type="ECO:0000313" key="2">
    <source>
        <dbReference type="EMBL" id="KAF9684211.1"/>
    </source>
</evidence>
<reference evidence="2 3" key="1">
    <citation type="submission" date="2020-10" db="EMBL/GenBank/DDBJ databases">
        <title>Plant Genome Project.</title>
        <authorList>
            <person name="Zhang R.-G."/>
        </authorList>
    </citation>
    <scope>NUCLEOTIDE SEQUENCE [LARGE SCALE GENOMIC DNA]</scope>
    <source>
        <strain evidence="2">FAFU-HL-1</strain>
        <tissue evidence="2">Leaf</tissue>
    </source>
</reference>
<sequence>MSQPRLELQEMLNSHDTNLSWFPEVFNGSSDQHTMQVMRWSVNFSKEEPRWLCLITAKIEWKFLQRRAALHLKSNSPKLYFLATCKSVTEGCVLLNSTLVGRFIGLKLPFPIVNPTVNRLWGSYGLSKVLSYQSGFFLFVFYSIDHVKSILNDVPWRVGTLPSGMSCVANAIRVPLHANPSTLSRKRLSYTRVCVEISVSKTLVEIEVDRHREEIVLEVRENVKIMVVHGLCGFPYTTPQNRCAISNVNFAMQRGEARSSKGFREKISKLIIIVDMSNMQFFLAYKVTNKMKIDGNVFNSGVHNRIETELSCPNIITE</sequence>
<feature type="domain" description="DUF4283" evidence="1">
    <location>
        <begin position="94"/>
        <end position="161"/>
    </location>
</feature>
<dbReference type="InterPro" id="IPR040256">
    <property type="entry name" value="At4g02000-like"/>
</dbReference>
<dbReference type="Pfam" id="PF14111">
    <property type="entry name" value="DUF4283"/>
    <property type="match status" value="1"/>
</dbReference>
<dbReference type="OrthoDB" id="1939300at2759"/>
<proteinExistence type="predicted"/>
<accession>A0A835KE15</accession>
<dbReference type="PANTHER" id="PTHR31286:SF99">
    <property type="entry name" value="DUF4283 DOMAIN-CONTAINING PROTEIN"/>
    <property type="match status" value="1"/>
</dbReference>
<dbReference type="InterPro" id="IPR025558">
    <property type="entry name" value="DUF4283"/>
</dbReference>
<keyword evidence="3" id="KW-1185">Reference proteome</keyword>
<organism evidence="2 3">
    <name type="scientific">Salix dunnii</name>
    <dbReference type="NCBI Taxonomy" id="1413687"/>
    <lineage>
        <taxon>Eukaryota</taxon>
        <taxon>Viridiplantae</taxon>
        <taxon>Streptophyta</taxon>
        <taxon>Embryophyta</taxon>
        <taxon>Tracheophyta</taxon>
        <taxon>Spermatophyta</taxon>
        <taxon>Magnoliopsida</taxon>
        <taxon>eudicotyledons</taxon>
        <taxon>Gunneridae</taxon>
        <taxon>Pentapetalae</taxon>
        <taxon>rosids</taxon>
        <taxon>fabids</taxon>
        <taxon>Malpighiales</taxon>
        <taxon>Salicaceae</taxon>
        <taxon>Saliceae</taxon>
        <taxon>Salix</taxon>
    </lineage>
</organism>
<evidence type="ECO:0000259" key="1">
    <source>
        <dbReference type="Pfam" id="PF14111"/>
    </source>
</evidence>
<dbReference type="Proteomes" id="UP000657918">
    <property type="component" value="Chromosome 4"/>
</dbReference>
<dbReference type="PANTHER" id="PTHR31286">
    <property type="entry name" value="GLYCINE-RICH CELL WALL STRUCTURAL PROTEIN 1.8-LIKE"/>
    <property type="match status" value="1"/>
</dbReference>
<evidence type="ECO:0000313" key="3">
    <source>
        <dbReference type="Proteomes" id="UP000657918"/>
    </source>
</evidence>
<dbReference type="AlphaFoldDB" id="A0A835KE15"/>
<comment type="caution">
    <text evidence="2">The sequence shown here is derived from an EMBL/GenBank/DDBJ whole genome shotgun (WGS) entry which is preliminary data.</text>
</comment>
<name>A0A835KE15_9ROSI</name>